<keyword evidence="3 10" id="KW-0132">Cell division</keyword>
<evidence type="ECO:0000259" key="13">
    <source>
        <dbReference type="Pfam" id="PF02875"/>
    </source>
</evidence>
<dbReference type="Gene3D" id="3.40.1190.10">
    <property type="entry name" value="Mur-like, catalytic domain"/>
    <property type="match status" value="1"/>
</dbReference>
<dbReference type="InterPro" id="IPR013221">
    <property type="entry name" value="Mur_ligase_cen"/>
</dbReference>
<evidence type="ECO:0000256" key="10">
    <source>
        <dbReference type="HAMAP-Rule" id="MF_02019"/>
    </source>
</evidence>
<dbReference type="InterPro" id="IPR035911">
    <property type="entry name" value="MurE/MurF_N"/>
</dbReference>
<evidence type="ECO:0000256" key="1">
    <source>
        <dbReference type="ARBA" id="ARBA00022490"/>
    </source>
</evidence>
<evidence type="ECO:0000259" key="12">
    <source>
        <dbReference type="Pfam" id="PF01225"/>
    </source>
</evidence>
<comment type="subcellular location">
    <subcellularLocation>
        <location evidence="10 11">Cytoplasm</location>
    </subcellularLocation>
</comment>
<evidence type="ECO:0000256" key="6">
    <source>
        <dbReference type="ARBA" id="ARBA00022960"/>
    </source>
</evidence>
<dbReference type="HAMAP" id="MF_02019">
    <property type="entry name" value="MurF"/>
    <property type="match status" value="1"/>
</dbReference>
<protein>
    <recommendedName>
        <fullName evidence="10 11">UDP-N-acetylmuramoyl-tripeptide--D-alanyl-D-alanine ligase</fullName>
        <ecNumber evidence="10 11">6.3.2.10</ecNumber>
    </recommendedName>
    <alternativeName>
        <fullName evidence="10">D-alanyl-D-alanine-adding enzyme</fullName>
    </alternativeName>
</protein>
<comment type="caution">
    <text evidence="15">The sequence shown here is derived from an EMBL/GenBank/DDBJ whole genome shotgun (WGS) entry which is preliminary data.</text>
</comment>
<keyword evidence="16" id="KW-1185">Reference proteome</keyword>
<evidence type="ECO:0000256" key="8">
    <source>
        <dbReference type="ARBA" id="ARBA00023306"/>
    </source>
</evidence>
<dbReference type="InterPro" id="IPR005863">
    <property type="entry name" value="UDP-N-AcMur_synth"/>
</dbReference>
<dbReference type="GO" id="GO:0016874">
    <property type="term" value="F:ligase activity"/>
    <property type="evidence" value="ECO:0007669"/>
    <property type="project" value="UniProtKB-KW"/>
</dbReference>
<dbReference type="NCBIfam" id="TIGR01143">
    <property type="entry name" value="murF"/>
    <property type="match status" value="1"/>
</dbReference>
<keyword evidence="8 10" id="KW-0131">Cell cycle</keyword>
<comment type="function">
    <text evidence="10 11">Involved in cell wall formation. Catalyzes the final step in the synthesis of UDP-N-acetylmuramoyl-pentapeptide, the precursor of murein.</text>
</comment>
<evidence type="ECO:0000256" key="7">
    <source>
        <dbReference type="ARBA" id="ARBA00022984"/>
    </source>
</evidence>
<keyword evidence="7 10" id="KW-0573">Peptidoglycan synthesis</keyword>
<keyword evidence="5 10" id="KW-0067">ATP-binding</keyword>
<dbReference type="Proteomes" id="UP001600943">
    <property type="component" value="Unassembled WGS sequence"/>
</dbReference>
<dbReference type="SUPFAM" id="SSF53244">
    <property type="entry name" value="MurD-like peptide ligases, peptide-binding domain"/>
    <property type="match status" value="1"/>
</dbReference>
<dbReference type="InterPro" id="IPR000713">
    <property type="entry name" value="Mur_ligase_N"/>
</dbReference>
<dbReference type="Pfam" id="PF01225">
    <property type="entry name" value="Mur_ligase"/>
    <property type="match status" value="1"/>
</dbReference>
<dbReference type="Gene3D" id="3.90.190.20">
    <property type="entry name" value="Mur ligase, C-terminal domain"/>
    <property type="match status" value="1"/>
</dbReference>
<dbReference type="InterPro" id="IPR051046">
    <property type="entry name" value="MurCDEF_CellWall_CoF430Synth"/>
</dbReference>
<dbReference type="PANTHER" id="PTHR43024">
    <property type="entry name" value="UDP-N-ACETYLMURAMOYL-TRIPEPTIDE--D-ALANYL-D-ALANINE LIGASE"/>
    <property type="match status" value="1"/>
</dbReference>
<dbReference type="InterPro" id="IPR036565">
    <property type="entry name" value="Mur-like_cat_sf"/>
</dbReference>
<feature type="binding site" evidence="10">
    <location>
        <begin position="112"/>
        <end position="118"/>
    </location>
    <ligand>
        <name>ATP</name>
        <dbReference type="ChEBI" id="CHEBI:30616"/>
    </ligand>
</feature>
<dbReference type="EMBL" id="BAABYW010000002">
    <property type="protein sequence ID" value="GAA6411334.1"/>
    <property type="molecule type" value="Genomic_DNA"/>
</dbReference>
<keyword evidence="9 10" id="KW-0961">Cell wall biogenesis/degradation</keyword>
<comment type="similarity">
    <text evidence="10">Belongs to the MurCDEF family. MurF subfamily.</text>
</comment>
<name>A0ABQ0BIR2_9FIRM</name>
<dbReference type="SUPFAM" id="SSF63418">
    <property type="entry name" value="MurE/MurF N-terminal domain"/>
    <property type="match status" value="1"/>
</dbReference>
<evidence type="ECO:0000256" key="2">
    <source>
        <dbReference type="ARBA" id="ARBA00022598"/>
    </source>
</evidence>
<proteinExistence type="inferred from homology"/>
<dbReference type="Pfam" id="PF08245">
    <property type="entry name" value="Mur_ligase_M"/>
    <property type="match status" value="1"/>
</dbReference>
<dbReference type="SUPFAM" id="SSF53623">
    <property type="entry name" value="MurD-like peptide ligases, catalytic domain"/>
    <property type="match status" value="1"/>
</dbReference>
<organism evidence="15 16">
    <name type="scientific">Blautia hominis</name>
    <dbReference type="NCBI Taxonomy" id="2025493"/>
    <lineage>
        <taxon>Bacteria</taxon>
        <taxon>Bacillati</taxon>
        <taxon>Bacillota</taxon>
        <taxon>Clostridia</taxon>
        <taxon>Lachnospirales</taxon>
        <taxon>Lachnospiraceae</taxon>
        <taxon>Blautia</taxon>
    </lineage>
</organism>
<dbReference type="EC" id="6.3.2.10" evidence="10 11"/>
<evidence type="ECO:0000256" key="3">
    <source>
        <dbReference type="ARBA" id="ARBA00022618"/>
    </source>
</evidence>
<comment type="catalytic activity">
    <reaction evidence="10 11">
        <text>D-alanyl-D-alanine + UDP-N-acetyl-alpha-D-muramoyl-L-alanyl-gamma-D-glutamyl-meso-2,6-diaminopimelate + ATP = UDP-N-acetyl-alpha-D-muramoyl-L-alanyl-gamma-D-glutamyl-meso-2,6-diaminopimeloyl-D-alanyl-D-alanine + ADP + phosphate + H(+)</text>
        <dbReference type="Rhea" id="RHEA:28374"/>
        <dbReference type="ChEBI" id="CHEBI:15378"/>
        <dbReference type="ChEBI" id="CHEBI:30616"/>
        <dbReference type="ChEBI" id="CHEBI:43474"/>
        <dbReference type="ChEBI" id="CHEBI:57822"/>
        <dbReference type="ChEBI" id="CHEBI:61386"/>
        <dbReference type="ChEBI" id="CHEBI:83905"/>
        <dbReference type="ChEBI" id="CHEBI:456216"/>
        <dbReference type="EC" id="6.3.2.10"/>
    </reaction>
</comment>
<dbReference type="PANTHER" id="PTHR43024:SF1">
    <property type="entry name" value="UDP-N-ACETYLMURAMOYL-TRIPEPTIDE--D-ALANYL-D-ALANINE LIGASE"/>
    <property type="match status" value="1"/>
</dbReference>
<accession>A0ABQ0BIR2</accession>
<evidence type="ECO:0000256" key="11">
    <source>
        <dbReference type="RuleBase" id="RU004136"/>
    </source>
</evidence>
<keyword evidence="4 10" id="KW-0547">Nucleotide-binding</keyword>
<evidence type="ECO:0000256" key="4">
    <source>
        <dbReference type="ARBA" id="ARBA00022741"/>
    </source>
</evidence>
<evidence type="ECO:0000256" key="5">
    <source>
        <dbReference type="ARBA" id="ARBA00022840"/>
    </source>
</evidence>
<evidence type="ECO:0000259" key="14">
    <source>
        <dbReference type="Pfam" id="PF08245"/>
    </source>
</evidence>
<feature type="domain" description="Mur ligase central" evidence="14">
    <location>
        <begin position="110"/>
        <end position="296"/>
    </location>
</feature>
<dbReference type="RefSeq" id="WP_390410020.1">
    <property type="nucleotide sequence ID" value="NZ_BAABYW010000002.1"/>
</dbReference>
<sequence>MKNLTLENIAKVCGGVYVGSPEKKEQEVQGIVTDSRKVEEGFLFVPIKGTRVDAHDFIDGVMEKGALCTLTERELGEKSFPYIKVNSSLQAVKDIAEFYLKQLSIPVVGITGSVGKTSTKEMIAAVLEEKYNVLKTKGNFNNELGVPLTVFGLRPDHEIAVLEMGISDFGEMHRLAKIARPDTCVITNIGLCHLEFLKSRDGILKAKTEIFDFLESDGHVILNGDDDKLITVRDVKGIKPLFFGVDNHQGVWADEIESKGLKGISCRIHAGEESFKVLIPIPGRHMVYNALAGTAVGLTYGMNMEEIKKGIESLQSLSGRFHIIETGNRTIVDDCYNANPVSMKASLDVLQDALGRRVAILGDMGELGKEEVEMHREVGVYAAARDIDKIICVGELAGDMAEAARLAAPTKDIVHFAEKESLLEALPEMIRDGDTILVKASHFMEFEKVVEMLKDFPCN</sequence>
<evidence type="ECO:0000313" key="16">
    <source>
        <dbReference type="Proteomes" id="UP001600943"/>
    </source>
</evidence>
<dbReference type="Gene3D" id="3.40.1390.10">
    <property type="entry name" value="MurE/MurF, N-terminal domain"/>
    <property type="match status" value="1"/>
</dbReference>
<dbReference type="InterPro" id="IPR004101">
    <property type="entry name" value="Mur_ligase_C"/>
</dbReference>
<keyword evidence="1 10" id="KW-0963">Cytoplasm</keyword>
<evidence type="ECO:0000313" key="15">
    <source>
        <dbReference type="EMBL" id="GAA6411334.1"/>
    </source>
</evidence>
<keyword evidence="6 10" id="KW-0133">Cell shape</keyword>
<comment type="pathway">
    <text evidence="10 11">Cell wall biogenesis; peptidoglycan biosynthesis.</text>
</comment>
<dbReference type="InterPro" id="IPR036615">
    <property type="entry name" value="Mur_ligase_C_dom_sf"/>
</dbReference>
<dbReference type="Pfam" id="PF02875">
    <property type="entry name" value="Mur_ligase_C"/>
    <property type="match status" value="1"/>
</dbReference>
<reference evidence="15 16" key="1">
    <citation type="submission" date="2024-04" db="EMBL/GenBank/DDBJ databases">
        <title>Defined microbial consortia suppress multidrug-resistant proinflammatory Enterobacteriaceae via ecological control.</title>
        <authorList>
            <person name="Furuichi M."/>
            <person name="Kawaguchi T."/>
            <person name="Pust M."/>
            <person name="Yasuma K."/>
            <person name="Plichta D."/>
            <person name="Hasegawa N."/>
            <person name="Ohya T."/>
            <person name="Bhattarai S."/>
            <person name="Sasajima S."/>
            <person name="Aoto Y."/>
            <person name="Tuganbaev T."/>
            <person name="Yaginuma M."/>
            <person name="Ueda M."/>
            <person name="Okahashi N."/>
            <person name="Amafuji K."/>
            <person name="Kiridooshi Y."/>
            <person name="Sugita K."/>
            <person name="Strazar M."/>
            <person name="Skelly A."/>
            <person name="Suda W."/>
            <person name="Hattori M."/>
            <person name="Nakamoto N."/>
            <person name="Caballero S."/>
            <person name="Norman J."/>
            <person name="Olle B."/>
            <person name="Tanoue T."/>
            <person name="Arita M."/>
            <person name="Bucci V."/>
            <person name="Atarashi K."/>
            <person name="Xavier R."/>
            <person name="Honda K."/>
        </authorList>
    </citation>
    <scope>NUCLEOTIDE SEQUENCE [LARGE SCALE GENOMIC DNA]</scope>
    <source>
        <strain evidence="16">k04-0078-D8-1</strain>
    </source>
</reference>
<keyword evidence="2 10" id="KW-0436">Ligase</keyword>
<feature type="domain" description="Mur ligase C-terminal" evidence="13">
    <location>
        <begin position="319"/>
        <end position="441"/>
    </location>
</feature>
<gene>
    <name evidence="10" type="primary">murF</name>
    <name evidence="15" type="ORF">K040078D81_54510</name>
</gene>
<evidence type="ECO:0000256" key="9">
    <source>
        <dbReference type="ARBA" id="ARBA00023316"/>
    </source>
</evidence>
<feature type="domain" description="Mur ligase N-terminal catalytic" evidence="12">
    <location>
        <begin position="27"/>
        <end position="75"/>
    </location>
</feature>